<dbReference type="RefSeq" id="WP_006293955.1">
    <property type="nucleotide sequence ID" value="NZ_ABXB03000001.1"/>
</dbReference>
<dbReference type="PRINTS" id="PR00081">
    <property type="entry name" value="GDHRDH"/>
</dbReference>
<dbReference type="EMBL" id="ABXB03000001">
    <property type="protein sequence ID" value="EFA23473.1"/>
    <property type="molecule type" value="Genomic_DNA"/>
</dbReference>
<evidence type="ECO:0000313" key="4">
    <source>
        <dbReference type="EMBL" id="EFA23473.1"/>
    </source>
</evidence>
<sequence length="286" mass="30411">MAYTVVTGATGGLGKQLAYQAAQTGQDLVLTATHADALTQQQQIIEQTYHVHVYTLACDLSDANAGVTIHDFTASHGLDVTELINCAGFGSWTRFLDAPWSAINAMMMVNMHALTQLTYLYGNDMKAKHQGRILNISSLASRMPGPYMALYFATKAYVTSLGVALAYELRGSGVHCTTICPGPITTGFEKKAAMHGKNFFTMMHPATAEQAARFAYRRMRAGKTLAFQGAGAKLGAFWARIMPTRIMTAIAATMNGGDPTHGADASATSTPSTTTASSSTPHNTAA</sequence>
<dbReference type="Pfam" id="PF00106">
    <property type="entry name" value="adh_short"/>
    <property type="match status" value="1"/>
</dbReference>
<dbReference type="EMBL" id="JGYW01000011">
    <property type="protein sequence ID" value="KFI57240.1"/>
    <property type="molecule type" value="Genomic_DNA"/>
</dbReference>
<evidence type="ECO:0000313" key="5">
    <source>
        <dbReference type="EMBL" id="KFI57240.1"/>
    </source>
</evidence>
<dbReference type="Proteomes" id="UP000003656">
    <property type="component" value="Unassembled WGS sequence"/>
</dbReference>
<keyword evidence="2 5" id="KW-0560">Oxidoreductase</keyword>
<evidence type="ECO:0000313" key="7">
    <source>
        <dbReference type="Proteomes" id="UP000029074"/>
    </source>
</evidence>
<dbReference type="EC" id="1.1.1.330" evidence="5"/>
<proteinExistence type="inferred from homology"/>
<dbReference type="SUPFAM" id="SSF51735">
    <property type="entry name" value="NAD(P)-binding Rossmann-fold domains"/>
    <property type="match status" value="1"/>
</dbReference>
<dbReference type="InterPro" id="IPR002347">
    <property type="entry name" value="SDR_fam"/>
</dbReference>
<gene>
    <name evidence="5" type="ORF">BGLCM_1484</name>
    <name evidence="4" type="ORF">BIFGAL_02575</name>
</gene>
<dbReference type="PIRSF" id="PIRSF000126">
    <property type="entry name" value="11-beta-HSD1"/>
    <property type="match status" value="1"/>
</dbReference>
<evidence type="ECO:0000256" key="1">
    <source>
        <dbReference type="ARBA" id="ARBA00006484"/>
    </source>
</evidence>
<dbReference type="PANTHER" id="PTHR43899:SF13">
    <property type="entry name" value="RH59310P"/>
    <property type="match status" value="1"/>
</dbReference>
<dbReference type="PANTHER" id="PTHR43899">
    <property type="entry name" value="RH59310P"/>
    <property type="match status" value="1"/>
</dbReference>
<dbReference type="Gene3D" id="3.40.50.720">
    <property type="entry name" value="NAD(P)-binding Rossmann-like Domain"/>
    <property type="match status" value="1"/>
</dbReference>
<dbReference type="InterPro" id="IPR036291">
    <property type="entry name" value="NAD(P)-bd_dom_sf"/>
</dbReference>
<comment type="similarity">
    <text evidence="1">Belongs to the short-chain dehydrogenases/reductases (SDR) family.</text>
</comment>
<comment type="caution">
    <text evidence="4">The sequence shown here is derived from an EMBL/GenBank/DDBJ whole genome shotgun (WGS) entry which is preliminary data.</text>
</comment>
<feature type="compositionally biased region" description="Low complexity" evidence="3">
    <location>
        <begin position="263"/>
        <end position="286"/>
    </location>
</feature>
<dbReference type="GO" id="GO:0141040">
    <property type="term" value="F:very-long-chain 3-oxoacyl-CoA reductase activity"/>
    <property type="evidence" value="ECO:0007669"/>
    <property type="project" value="UniProtKB-EC"/>
</dbReference>
<evidence type="ECO:0000313" key="6">
    <source>
        <dbReference type="Proteomes" id="UP000003656"/>
    </source>
</evidence>
<evidence type="ECO:0000256" key="3">
    <source>
        <dbReference type="SAM" id="MobiDB-lite"/>
    </source>
</evidence>
<reference evidence="4 6" key="1">
    <citation type="submission" date="2009-11" db="EMBL/GenBank/DDBJ databases">
        <authorList>
            <person name="Weinstock G."/>
            <person name="Sodergren E."/>
            <person name="Clifton S."/>
            <person name="Fulton L."/>
            <person name="Fulton B."/>
            <person name="Courtney L."/>
            <person name="Fronick C."/>
            <person name="Harrison M."/>
            <person name="Strong C."/>
            <person name="Farmer C."/>
            <person name="Delahaunty K."/>
            <person name="Markovic C."/>
            <person name="Hall O."/>
            <person name="Minx P."/>
            <person name="Tomlinson C."/>
            <person name="Mitreva M."/>
            <person name="Nelson J."/>
            <person name="Hou S."/>
            <person name="Wollam A."/>
            <person name="Pepin K.H."/>
            <person name="Johnson M."/>
            <person name="Bhonagiri V."/>
            <person name="Nash W.E."/>
            <person name="Warren W."/>
            <person name="Chinwalla A."/>
            <person name="Mardis E.R."/>
            <person name="Wilson R.K."/>
        </authorList>
    </citation>
    <scope>NUCLEOTIDE SEQUENCE [LARGE SCALE GENOMIC DNA]</scope>
    <source>
        <strain evidence="4 6">DSM 20093</strain>
    </source>
</reference>
<keyword evidence="7" id="KW-1185">Reference proteome</keyword>
<name>D1NS21_9BIFI</name>
<protein>
    <submittedName>
        <fullName evidence="4">Oxidoreductase, short chain dehydrogenase/reductase family protein</fullName>
    </submittedName>
    <submittedName>
        <fullName evidence="5">Short-chain dehydrogenase</fullName>
        <ecNumber evidence="5">1.1.1.330</ecNumber>
    </submittedName>
</protein>
<dbReference type="InterPro" id="IPR051019">
    <property type="entry name" value="VLCFA-Steroid_DH"/>
</dbReference>
<evidence type="ECO:0000256" key="2">
    <source>
        <dbReference type="ARBA" id="ARBA00023002"/>
    </source>
</evidence>
<dbReference type="CDD" id="cd05233">
    <property type="entry name" value="SDR_c"/>
    <property type="match status" value="1"/>
</dbReference>
<organism evidence="4 6">
    <name type="scientific">Bifidobacterium gallicum DSM 20093 = LMG 11596</name>
    <dbReference type="NCBI Taxonomy" id="561180"/>
    <lineage>
        <taxon>Bacteria</taxon>
        <taxon>Bacillati</taxon>
        <taxon>Actinomycetota</taxon>
        <taxon>Actinomycetes</taxon>
        <taxon>Bifidobacteriales</taxon>
        <taxon>Bifidobacteriaceae</taxon>
        <taxon>Bifidobacterium</taxon>
    </lineage>
</organism>
<feature type="region of interest" description="Disordered" evidence="3">
    <location>
        <begin position="259"/>
        <end position="286"/>
    </location>
</feature>
<dbReference type="Proteomes" id="UP000029074">
    <property type="component" value="Unassembled WGS sequence"/>
</dbReference>
<dbReference type="OrthoDB" id="9797538at2"/>
<accession>D1NS21</accession>
<reference evidence="5 7" key="2">
    <citation type="submission" date="2014-03" db="EMBL/GenBank/DDBJ databases">
        <title>Genomics of Bifidobacteria.</title>
        <authorList>
            <person name="Ventura M."/>
            <person name="Milani C."/>
            <person name="Lugli G.A."/>
        </authorList>
    </citation>
    <scope>NUCLEOTIDE SEQUENCE [LARGE SCALE GENOMIC DNA]</scope>
    <source>
        <strain evidence="5 7">LMG 11596</strain>
    </source>
</reference>
<dbReference type="eggNOG" id="COG0300">
    <property type="taxonomic scope" value="Bacteria"/>
</dbReference>
<dbReference type="STRING" id="561180.BIFGAL_02575"/>
<dbReference type="AlphaFoldDB" id="D1NS21"/>